<proteinExistence type="predicted"/>
<reference evidence="1 2" key="1">
    <citation type="submission" date="2020-02" db="EMBL/GenBank/DDBJ databases">
        <authorList>
            <person name="Kim M.K."/>
        </authorList>
    </citation>
    <scope>NUCLEOTIDE SEQUENCE [LARGE SCALE GENOMIC DNA]</scope>
    <source>
        <strain evidence="1 2">17J57-3</strain>
    </source>
</reference>
<dbReference type="InterPro" id="IPR003738">
    <property type="entry name" value="SRAP"/>
</dbReference>
<name>A0A6B3SHM7_9BURK</name>
<dbReference type="AlphaFoldDB" id="A0A6B3SHM7"/>
<comment type="caution">
    <text evidence="1">The sequence shown here is derived from an EMBL/GenBank/DDBJ whole genome shotgun (WGS) entry which is preliminary data.</text>
</comment>
<keyword evidence="2" id="KW-1185">Reference proteome</keyword>
<dbReference type="Pfam" id="PF02586">
    <property type="entry name" value="SRAP"/>
    <property type="match status" value="1"/>
</dbReference>
<dbReference type="GO" id="GO:0106300">
    <property type="term" value="P:protein-DNA covalent cross-linking repair"/>
    <property type="evidence" value="ECO:0007669"/>
    <property type="project" value="InterPro"/>
</dbReference>
<dbReference type="GO" id="GO:0003697">
    <property type="term" value="F:single-stranded DNA binding"/>
    <property type="evidence" value="ECO:0007669"/>
    <property type="project" value="InterPro"/>
</dbReference>
<organism evidence="1 2">
    <name type="scientific">Noviherbaspirillum galbum</name>
    <dbReference type="NCBI Taxonomy" id="2709383"/>
    <lineage>
        <taxon>Bacteria</taxon>
        <taxon>Pseudomonadati</taxon>
        <taxon>Pseudomonadota</taxon>
        <taxon>Betaproteobacteria</taxon>
        <taxon>Burkholderiales</taxon>
        <taxon>Oxalobacteraceae</taxon>
        <taxon>Noviherbaspirillum</taxon>
    </lineage>
</organism>
<dbReference type="Gene3D" id="3.90.1680.10">
    <property type="entry name" value="SOS response associated peptidase-like"/>
    <property type="match status" value="1"/>
</dbReference>
<protein>
    <submittedName>
        <fullName evidence="1">SOS response-associated peptidase</fullName>
    </submittedName>
</protein>
<gene>
    <name evidence="1" type="ORF">G3574_03640</name>
</gene>
<evidence type="ECO:0000313" key="1">
    <source>
        <dbReference type="EMBL" id="NEX60163.1"/>
    </source>
</evidence>
<accession>A0A6B3SHM7</accession>
<evidence type="ECO:0000313" key="2">
    <source>
        <dbReference type="Proteomes" id="UP000482155"/>
    </source>
</evidence>
<dbReference type="Proteomes" id="UP000482155">
    <property type="component" value="Unassembled WGS sequence"/>
</dbReference>
<dbReference type="InterPro" id="IPR036590">
    <property type="entry name" value="SRAP-like"/>
</dbReference>
<sequence length="224" mass="25209">MPARLTQTLSRMAYASAVGFDTKSDPRRYQGGNLVPHYNMAPGSWPWMLHRLHLGREEMDTVRFGFEPPEDGARMFKAVGIDFAMRERYFRHMWREGRAIVPIEGYHELPPDGSNPWYVRLQEGGIMLCAVISSFRPYKPERLPGMGWCFVTAGQLGFGNPRDLVPVILSPQDARAWMDPATSAEDAEQLARTKALSANAFHAFRVSKRVLSDGVNDEGLIAPV</sequence>
<dbReference type="SUPFAM" id="SSF143081">
    <property type="entry name" value="BB1717-like"/>
    <property type="match status" value="1"/>
</dbReference>
<dbReference type="EMBL" id="JAAIVB010000011">
    <property type="protein sequence ID" value="NEX60163.1"/>
    <property type="molecule type" value="Genomic_DNA"/>
</dbReference>